<protein>
    <recommendedName>
        <fullName evidence="1">Reverse transcriptase domain-containing protein</fullName>
    </recommendedName>
</protein>
<dbReference type="PANTHER" id="PTHR19446">
    <property type="entry name" value="REVERSE TRANSCRIPTASES"/>
    <property type="match status" value="1"/>
</dbReference>
<name>A0A183Q1Z5_9TREM</name>
<evidence type="ECO:0000259" key="1">
    <source>
        <dbReference type="Pfam" id="PF00078"/>
    </source>
</evidence>
<gene>
    <name evidence="2" type="ORF">SMTD_LOCUS20631</name>
</gene>
<dbReference type="InterPro" id="IPR000477">
    <property type="entry name" value="RT_dom"/>
</dbReference>
<dbReference type="AlphaFoldDB" id="A0A183Q1Z5"/>
<dbReference type="Proteomes" id="UP000269396">
    <property type="component" value="Unassembled WGS sequence"/>
</dbReference>
<dbReference type="CDD" id="cd01650">
    <property type="entry name" value="RT_nLTR_like"/>
    <property type="match status" value="1"/>
</dbReference>
<evidence type="ECO:0000313" key="2">
    <source>
        <dbReference type="EMBL" id="VDP82985.1"/>
    </source>
</evidence>
<dbReference type="EMBL" id="UZAL01044962">
    <property type="protein sequence ID" value="VDP82985.1"/>
    <property type="molecule type" value="Genomic_DNA"/>
</dbReference>
<proteinExistence type="predicted"/>
<keyword evidence="3" id="KW-1185">Reference proteome</keyword>
<reference evidence="2 3" key="1">
    <citation type="submission" date="2018-11" db="EMBL/GenBank/DDBJ databases">
        <authorList>
            <consortium name="Pathogen Informatics"/>
        </authorList>
    </citation>
    <scope>NUCLEOTIDE SEQUENCE [LARGE SCALE GENOMIC DNA]</scope>
    <source>
        <strain>Denwood</strain>
        <strain evidence="3">Zambia</strain>
    </source>
</reference>
<feature type="domain" description="Reverse transcriptase" evidence="1">
    <location>
        <begin position="58"/>
        <end position="148"/>
    </location>
</feature>
<sequence>MAIRQIKSGKAAGPDDIPAEALKADVAVTARILHILFNKIWDEEQVPTDWEEGLLIKIPKKGDLSKCDDYRSTTLLSIPGKVFNRVLLNRMKDYVDAQIRHQHSRFRRNRSCTDQIGTLQIIVEQSIEWDLSLYINFIDYEKAFDSVDRTTL</sequence>
<feature type="non-terminal residue" evidence="2">
    <location>
        <position position="152"/>
    </location>
</feature>
<evidence type="ECO:0000313" key="3">
    <source>
        <dbReference type="Proteomes" id="UP000269396"/>
    </source>
</evidence>
<organism evidence="2 3">
    <name type="scientific">Schistosoma mattheei</name>
    <dbReference type="NCBI Taxonomy" id="31246"/>
    <lineage>
        <taxon>Eukaryota</taxon>
        <taxon>Metazoa</taxon>
        <taxon>Spiralia</taxon>
        <taxon>Lophotrochozoa</taxon>
        <taxon>Platyhelminthes</taxon>
        <taxon>Trematoda</taxon>
        <taxon>Digenea</taxon>
        <taxon>Strigeidida</taxon>
        <taxon>Schistosomatoidea</taxon>
        <taxon>Schistosomatidae</taxon>
        <taxon>Schistosoma</taxon>
    </lineage>
</organism>
<dbReference type="Pfam" id="PF00078">
    <property type="entry name" value="RVT_1"/>
    <property type="match status" value="1"/>
</dbReference>
<accession>A0A183Q1Z5</accession>